<keyword evidence="3" id="KW-1185">Reference proteome</keyword>
<evidence type="ECO:0000313" key="3">
    <source>
        <dbReference type="Proteomes" id="UP000554726"/>
    </source>
</evidence>
<reference evidence="2 3" key="1">
    <citation type="submission" date="2020-08" db="EMBL/GenBank/DDBJ databases">
        <title>Studying the diversity of plant-associated saprophytic bacteria and their role in host health and plant-pathogen interactions.</title>
        <authorList>
            <person name="Potnis N."/>
        </authorList>
    </citation>
    <scope>NUCLEOTIDE SEQUENCE [LARGE SCALE GENOMIC DNA]</scope>
    <source>
        <strain evidence="2 3">F16</strain>
    </source>
</reference>
<gene>
    <name evidence="2" type="ORF">FHR60_001157</name>
</gene>
<feature type="region of interest" description="Disordered" evidence="1">
    <location>
        <begin position="1"/>
        <end position="26"/>
    </location>
</feature>
<dbReference type="EMBL" id="JACHNS010000002">
    <property type="protein sequence ID" value="MBB4592517.1"/>
    <property type="molecule type" value="Genomic_DNA"/>
</dbReference>
<evidence type="ECO:0000256" key="1">
    <source>
        <dbReference type="SAM" id="MobiDB-lite"/>
    </source>
</evidence>
<sequence length="85" mass="9646">MTWRISDQTAHRMTKRSKRRLQNEKRLRARKAAEAVFACNGLMHATMSRSALHNLGTLWECALCAVCGLAQRRHMRAPRAGSVNV</sequence>
<evidence type="ECO:0000313" key="2">
    <source>
        <dbReference type="EMBL" id="MBB4592517.1"/>
    </source>
</evidence>
<dbReference type="Proteomes" id="UP000554726">
    <property type="component" value="Unassembled WGS sequence"/>
</dbReference>
<protein>
    <submittedName>
        <fullName evidence="2">Uncharacterized protein</fullName>
    </submittedName>
</protein>
<organism evidence="2 3">
    <name type="scientific">Xanthomonas cannabis</name>
    <dbReference type="NCBI Taxonomy" id="1885674"/>
    <lineage>
        <taxon>Bacteria</taxon>
        <taxon>Pseudomonadati</taxon>
        <taxon>Pseudomonadota</taxon>
        <taxon>Gammaproteobacteria</taxon>
        <taxon>Lysobacterales</taxon>
        <taxon>Lysobacteraceae</taxon>
        <taxon>Xanthomonas</taxon>
    </lineage>
</organism>
<name>A0ABR6JJX0_9XANT</name>
<accession>A0ABR6JJX0</accession>
<comment type="caution">
    <text evidence="2">The sequence shown here is derived from an EMBL/GenBank/DDBJ whole genome shotgun (WGS) entry which is preliminary data.</text>
</comment>
<proteinExistence type="predicted"/>